<dbReference type="Gene3D" id="2.60.120.10">
    <property type="entry name" value="Jelly Rolls"/>
    <property type="match status" value="2"/>
</dbReference>
<evidence type="ECO:0000313" key="6">
    <source>
        <dbReference type="EMBL" id="MDN0022485.1"/>
    </source>
</evidence>
<dbReference type="CDD" id="cd02247">
    <property type="entry name" value="cupin_pirin_C"/>
    <property type="match status" value="1"/>
</dbReference>
<dbReference type="RefSeq" id="WP_289825015.1">
    <property type="nucleotide sequence ID" value="NZ_JAUEIE010000004.1"/>
</dbReference>
<gene>
    <name evidence="6" type="ORF">QVN81_05525</name>
    <name evidence="7" type="ORF">QVN84_08300</name>
</gene>
<evidence type="ECO:0000313" key="7">
    <source>
        <dbReference type="EMBL" id="MDN0025518.1"/>
    </source>
</evidence>
<dbReference type="Proteomes" id="UP001167831">
    <property type="component" value="Unassembled WGS sequence"/>
</dbReference>
<evidence type="ECO:0000259" key="4">
    <source>
        <dbReference type="Pfam" id="PF02678"/>
    </source>
</evidence>
<dbReference type="Pfam" id="PF05726">
    <property type="entry name" value="Pirin_C"/>
    <property type="match status" value="1"/>
</dbReference>
<dbReference type="CDD" id="cd02909">
    <property type="entry name" value="cupin_pirin_N"/>
    <property type="match status" value="1"/>
</dbReference>
<feature type="binding site" evidence="2">
    <location>
        <position position="64"/>
    </location>
    <ligand>
        <name>Fe cation</name>
        <dbReference type="ChEBI" id="CHEBI:24875"/>
    </ligand>
</feature>
<evidence type="ECO:0000259" key="5">
    <source>
        <dbReference type="Pfam" id="PF05726"/>
    </source>
</evidence>
<dbReference type="EMBL" id="JAUEIE010000004">
    <property type="protein sequence ID" value="MDN0022485.1"/>
    <property type="molecule type" value="Genomic_DNA"/>
</dbReference>
<dbReference type="InterPro" id="IPR012093">
    <property type="entry name" value="Pirin"/>
</dbReference>
<dbReference type="InterPro" id="IPR053186">
    <property type="entry name" value="QDO-related"/>
</dbReference>
<dbReference type="EMBL" id="JAUEIF010000006">
    <property type="protein sequence ID" value="MDN0025518.1"/>
    <property type="molecule type" value="Genomic_DNA"/>
</dbReference>
<dbReference type="PANTHER" id="PTHR43594:SF1">
    <property type="entry name" value="QUERCETIN 2,3-DIOXYGENASE PA2418-RELATED"/>
    <property type="match status" value="1"/>
</dbReference>
<comment type="caution">
    <text evidence="7">The sequence shown here is derived from an EMBL/GenBank/DDBJ whole genome shotgun (WGS) entry which is preliminary data.</text>
</comment>
<comment type="cofactor">
    <cofactor evidence="2">
        <name>Fe cation</name>
        <dbReference type="ChEBI" id="CHEBI:24875"/>
    </cofactor>
    <text evidence="2">Binds 1 Fe cation per subunit.</text>
</comment>
<sequence length="289" mass="31919">MERKQIDFVTHPQETHMVGDGFRVHNFIPQMPGMSRYDMDPFLLLDYNAAMPVAPGVPRGVGAHPHRGFSTVTFAYRGSVEHRDSRGNHGIISEGDVQWMTAAKGVLHEELYEREFAARGGCFQMVQLWVNLPANHKMDEPSYQSIRREDMGRVELPSGGGVVEVVSGQYKGVSGPARSHVDVTMLNLRMNKGGKAEFSFNEKHTTFLIVLSGAVEVNGVGVPQDNVLKFKREGESFDIVATADNTVVLLVSGAPLHEPIVGIGPFVMNSHEELVQAFEDFSDGKFGYM</sequence>
<reference evidence="7" key="1">
    <citation type="submission" date="2023-06" db="EMBL/GenBank/DDBJ databases">
        <authorList>
            <person name="Zeman M."/>
            <person name="Kubasova T."/>
            <person name="Jahodarova E."/>
            <person name="Nykrynova M."/>
            <person name="Rychlik I."/>
        </authorList>
    </citation>
    <scope>NUCLEOTIDE SEQUENCE</scope>
    <source>
        <strain evidence="7">ET15</strain>
        <strain evidence="6">ET37</strain>
    </source>
</reference>
<reference evidence="7" key="2">
    <citation type="submission" date="2023-08" db="EMBL/GenBank/DDBJ databases">
        <title>Identification and characterization of horizontal gene transfer across gut microbiota members of farm animals based on homology search.</title>
        <authorList>
            <person name="Schwarzerova J."/>
            <person name="Nykrynova M."/>
            <person name="Jureckova K."/>
            <person name="Cejkova D."/>
            <person name="Rychlik I."/>
        </authorList>
    </citation>
    <scope>NUCLEOTIDE SEQUENCE</scope>
    <source>
        <strain evidence="7">ET15</strain>
        <strain evidence="6">ET37</strain>
    </source>
</reference>
<keyword evidence="8" id="KW-1185">Reference proteome</keyword>
<feature type="domain" description="Pirin N-terminal" evidence="4">
    <location>
        <begin position="28"/>
        <end position="130"/>
    </location>
</feature>
<proteinExistence type="inferred from homology"/>
<evidence type="ECO:0000313" key="8">
    <source>
        <dbReference type="Proteomes" id="UP001167831"/>
    </source>
</evidence>
<feature type="domain" description="Pirin C-terminal" evidence="5">
    <location>
        <begin position="186"/>
        <end position="287"/>
    </location>
</feature>
<evidence type="ECO:0000313" key="9">
    <source>
        <dbReference type="Proteomes" id="UP001168478"/>
    </source>
</evidence>
<dbReference type="SUPFAM" id="SSF51182">
    <property type="entry name" value="RmlC-like cupins"/>
    <property type="match status" value="1"/>
</dbReference>
<accession>A0AAW7JI43</accession>
<dbReference type="InterPro" id="IPR011051">
    <property type="entry name" value="RmlC_Cupin_sf"/>
</dbReference>
<evidence type="ECO:0000256" key="3">
    <source>
        <dbReference type="RuleBase" id="RU003457"/>
    </source>
</evidence>
<dbReference type="Proteomes" id="UP001168478">
    <property type="component" value="Unassembled WGS sequence"/>
</dbReference>
<name>A0AAW7JI43_9BACT</name>
<comment type="similarity">
    <text evidence="1 3">Belongs to the pirin family.</text>
</comment>
<dbReference type="AlphaFoldDB" id="A0AAW7JI43"/>
<dbReference type="PANTHER" id="PTHR43594">
    <property type="entry name" value="QUERCETIN 2,3-DIOXYGENASE"/>
    <property type="match status" value="1"/>
</dbReference>
<evidence type="ECO:0000256" key="1">
    <source>
        <dbReference type="ARBA" id="ARBA00008416"/>
    </source>
</evidence>
<dbReference type="InterPro" id="IPR003829">
    <property type="entry name" value="Pirin_N_dom"/>
</dbReference>
<protein>
    <submittedName>
        <fullName evidence="7">Pirin family protein</fullName>
    </submittedName>
</protein>
<dbReference type="InterPro" id="IPR014710">
    <property type="entry name" value="RmlC-like_jellyroll"/>
</dbReference>
<feature type="binding site" evidence="2">
    <location>
        <position position="110"/>
    </location>
    <ligand>
        <name>Fe cation</name>
        <dbReference type="ChEBI" id="CHEBI:24875"/>
    </ligand>
</feature>
<evidence type="ECO:0000256" key="2">
    <source>
        <dbReference type="PIRSR" id="PIRSR006232-1"/>
    </source>
</evidence>
<dbReference type="Pfam" id="PF02678">
    <property type="entry name" value="Pirin"/>
    <property type="match status" value="1"/>
</dbReference>
<keyword evidence="2" id="KW-0479">Metal-binding</keyword>
<organism evidence="7 9">
    <name type="scientific">Leyella lascolaii</name>
    <dbReference type="NCBI Taxonomy" id="1776379"/>
    <lineage>
        <taxon>Bacteria</taxon>
        <taxon>Pseudomonadati</taxon>
        <taxon>Bacteroidota</taxon>
        <taxon>Bacteroidia</taxon>
        <taxon>Bacteroidales</taxon>
        <taxon>Prevotellaceae</taxon>
        <taxon>Leyella</taxon>
    </lineage>
</organism>
<keyword evidence="2" id="KW-0408">Iron</keyword>
<feature type="binding site" evidence="2">
    <location>
        <position position="66"/>
    </location>
    <ligand>
        <name>Fe cation</name>
        <dbReference type="ChEBI" id="CHEBI:24875"/>
    </ligand>
</feature>
<dbReference type="PIRSF" id="PIRSF006232">
    <property type="entry name" value="Pirin"/>
    <property type="match status" value="1"/>
</dbReference>
<dbReference type="InterPro" id="IPR008778">
    <property type="entry name" value="Pirin_C_dom"/>
</dbReference>
<dbReference type="GO" id="GO:0046872">
    <property type="term" value="F:metal ion binding"/>
    <property type="evidence" value="ECO:0007669"/>
    <property type="project" value="UniProtKB-KW"/>
</dbReference>
<feature type="binding site" evidence="2">
    <location>
        <position position="108"/>
    </location>
    <ligand>
        <name>Fe cation</name>
        <dbReference type="ChEBI" id="CHEBI:24875"/>
    </ligand>
</feature>